<dbReference type="FunFam" id="3.40.50.300:FF:001091">
    <property type="entry name" value="Probable disease resistance protein At1g61300"/>
    <property type="match status" value="1"/>
</dbReference>
<dbReference type="InterPro" id="IPR002182">
    <property type="entry name" value="NB-ARC"/>
</dbReference>
<dbReference type="FunFam" id="1.10.10.10:FF:000322">
    <property type="entry name" value="Probable disease resistance protein At1g63360"/>
    <property type="match status" value="1"/>
</dbReference>
<evidence type="ECO:0000256" key="3">
    <source>
        <dbReference type="ARBA" id="ARBA00022821"/>
    </source>
</evidence>
<dbReference type="GO" id="GO:0043531">
    <property type="term" value="F:ADP binding"/>
    <property type="evidence" value="ECO:0007669"/>
    <property type="project" value="InterPro"/>
</dbReference>
<evidence type="ECO:0000259" key="8">
    <source>
        <dbReference type="Pfam" id="PF23598"/>
    </source>
</evidence>
<dbReference type="GO" id="GO:0006952">
    <property type="term" value="P:defense response"/>
    <property type="evidence" value="ECO:0007669"/>
    <property type="project" value="UniProtKB-KW"/>
</dbReference>
<dbReference type="InterPro" id="IPR027417">
    <property type="entry name" value="P-loop_NTPase"/>
</dbReference>
<dbReference type="Proteomes" id="UP000507222">
    <property type="component" value="Unassembled WGS sequence"/>
</dbReference>
<dbReference type="GO" id="GO:0051707">
    <property type="term" value="P:response to other organism"/>
    <property type="evidence" value="ECO:0007669"/>
    <property type="project" value="UniProtKB-ARBA"/>
</dbReference>
<evidence type="ECO:0000256" key="1">
    <source>
        <dbReference type="ARBA" id="ARBA00022737"/>
    </source>
</evidence>
<dbReference type="InterPro" id="IPR058922">
    <property type="entry name" value="WHD_DRP"/>
</dbReference>
<protein>
    <recommendedName>
        <fullName evidence="11">Disease resistance protein RGA3</fullName>
    </recommendedName>
</protein>
<evidence type="ECO:0000259" key="7">
    <source>
        <dbReference type="Pfam" id="PF23559"/>
    </source>
</evidence>
<dbReference type="InterPro" id="IPR055414">
    <property type="entry name" value="LRR_R13L4/SHOC2-like"/>
</dbReference>
<evidence type="ECO:0000313" key="9">
    <source>
        <dbReference type="EMBL" id="CAB4284375.1"/>
    </source>
</evidence>
<evidence type="ECO:0000256" key="2">
    <source>
        <dbReference type="ARBA" id="ARBA00022741"/>
    </source>
</evidence>
<dbReference type="InterPro" id="IPR038005">
    <property type="entry name" value="RX-like_CC"/>
</dbReference>
<dbReference type="Pfam" id="PF23559">
    <property type="entry name" value="WHD_DRP"/>
    <property type="match status" value="1"/>
</dbReference>
<dbReference type="PANTHER" id="PTHR36766">
    <property type="entry name" value="PLANT BROAD-SPECTRUM MILDEW RESISTANCE PROTEIN RPW8"/>
    <property type="match status" value="1"/>
</dbReference>
<dbReference type="EMBL" id="CAEKDK010000006">
    <property type="protein sequence ID" value="CAB4284375.1"/>
    <property type="molecule type" value="Genomic_DNA"/>
</dbReference>
<dbReference type="InterPro" id="IPR041118">
    <property type="entry name" value="Rx_N"/>
</dbReference>
<gene>
    <name evidence="9" type="ORF">CURHAP_LOCUS39897</name>
</gene>
<dbReference type="CDD" id="cd14798">
    <property type="entry name" value="RX-CC_like"/>
    <property type="match status" value="1"/>
</dbReference>
<evidence type="ECO:0008006" key="11">
    <source>
        <dbReference type="Google" id="ProtNLM"/>
    </source>
</evidence>
<proteinExistence type="predicted"/>
<dbReference type="SUPFAM" id="SSF52540">
    <property type="entry name" value="P-loop containing nucleoside triphosphate hydrolases"/>
    <property type="match status" value="1"/>
</dbReference>
<dbReference type="Gene3D" id="3.40.50.300">
    <property type="entry name" value="P-loop containing nucleotide triphosphate hydrolases"/>
    <property type="match status" value="1"/>
</dbReference>
<dbReference type="Pfam" id="PF18052">
    <property type="entry name" value="Rx_N"/>
    <property type="match status" value="1"/>
</dbReference>
<feature type="domain" description="Disease resistance protein winged helix" evidence="7">
    <location>
        <begin position="435"/>
        <end position="509"/>
    </location>
</feature>
<dbReference type="Pfam" id="PF23598">
    <property type="entry name" value="LRR_14"/>
    <property type="match status" value="1"/>
</dbReference>
<dbReference type="SUPFAM" id="SSF52047">
    <property type="entry name" value="RNI-like"/>
    <property type="match status" value="1"/>
</dbReference>
<keyword evidence="4" id="KW-0067">ATP-binding</keyword>
<dbReference type="InterPro" id="IPR032675">
    <property type="entry name" value="LRR_dom_sf"/>
</dbReference>
<dbReference type="InterPro" id="IPR036388">
    <property type="entry name" value="WH-like_DNA-bd_sf"/>
</dbReference>
<evidence type="ECO:0000259" key="5">
    <source>
        <dbReference type="Pfam" id="PF00931"/>
    </source>
</evidence>
<name>A0A6J5VAF4_PRUAR</name>
<reference evidence="9 10" key="1">
    <citation type="submission" date="2020-05" db="EMBL/GenBank/DDBJ databases">
        <authorList>
            <person name="Campoy J."/>
            <person name="Schneeberger K."/>
            <person name="Spophaly S."/>
        </authorList>
    </citation>
    <scope>NUCLEOTIDE SEQUENCE [LARGE SCALE GENOMIC DNA]</scope>
    <source>
        <strain evidence="9">PruArmRojPasFocal</strain>
    </source>
</reference>
<keyword evidence="1" id="KW-0677">Repeat</keyword>
<sequence>MAEVVTFGVQETLRKVASLAAQDLSLLWGFEGEVTKLRDSLSMAQAVLRDAEQSKGRTEAVGMWVEKLEEIAHEADDVLDEYRYELLRRKVEVQKQMKKNLSNFFSLHNPVAFRLKMAHKIKKVNAALENLNNKAAGIGLVARSSRFGPETSHRGVALLDRETVSSFAQDEKYIVGREEVVSHIVTTLTNSSNYQENYLSVMPIVGMGGLGKTTLAKSIYHHREISRHFDKKIWICVSTPFKVKKILSGILEKLKPEKAGIRSKSTICENLQEDLKGKRYLLVLDDVWNDDPQKWDNLISCLLSVKDTQGSTIIVTTRSVTVASTVPNTSSDRAFPDGSAPLDLDEAQERIGRDIAKKCAGVPLVAKASGISCSQNLHCFGKYDALQKSDGWKSIQKSTIWDLQEEEQRILSVLKLSFDELKSASLKQCFAYCSMFIKDFTIEKDDLIQLWMAQGLLHLSPTSSNREMEDIGNEYFNILLQNSFFQDVAKDGYNVITHCKMHDLVHDLAEHVSKSMGSNGIRHMSQISTSLLQEIPKRSVHKLRSVFSNGEDLGNILPSLKGLRILNLKKADIDELPISIGKLKHLRYLDISKTKIKLLPQSIGKLYNLQTLRMDDLNLEEFPKELQNLMNLRHVYFDKDPMKFPVDMGRWGRSKKAKLAEKTNIRKLRFEWQGNRSSAINIDRDVLEDLKPPSELELLEICKFSGDKFPSWMMSGYLFDALKRLTIDKARYLIEWTEIAAWPTEGTIVLFPRLEELLLRNCDQLTSAPTRFPCLQKLEIESMDSGMPISNISTHLTTLTCLIIKKIRRLTHLPEGMLKRNKNLSYLEIKDCPELTCIVDDVFGCCASLEELRISKCPNLRTLPDGLHTLLSLRKLIIENCKSLECIPVTYGLTSLCEFSVWFCPQLPSLPEGLEYCTSLQMLTIRKCSKIISIPITQGLPFLREIKISWCAQLSSLPSGLEYCTSLQKLTIEYCTSVEFVQTLHGFTSLRQLSLYRISGKILLSALESCTSLEILSISYCPNLETIPSLDSLTHLRKLAIYECDVLKSVPSALASSHYSLTRLIKLEVGGFWKELDSFPAFHVIPQLEELTLYGWPKLNSLPEQVQHFTSLTYLEIYSFDGMEALPEWLRNLTSLECLFISMSKNLMYLPTIEAMQCLTKLQHIHIYHCPLLKERCIKNIGPEWHKISHISTIRGAFHSQLGENRGQVLEFPSSHLVIYLAFWDVGCSSVVVKVGEGTPIATDFLGDSVAWDNSLSRIRSSKNFLPRFCGPAHIIWVIIWGTIMESLYGEPLLIKWLTIVFQ</sequence>
<dbReference type="PRINTS" id="PR00364">
    <property type="entry name" value="DISEASERSIST"/>
</dbReference>
<evidence type="ECO:0000256" key="4">
    <source>
        <dbReference type="ARBA" id="ARBA00022840"/>
    </source>
</evidence>
<dbReference type="GO" id="GO:0005524">
    <property type="term" value="F:ATP binding"/>
    <property type="evidence" value="ECO:0007669"/>
    <property type="project" value="UniProtKB-KW"/>
</dbReference>
<dbReference type="Gene3D" id="3.80.10.10">
    <property type="entry name" value="Ribonuclease Inhibitor"/>
    <property type="match status" value="4"/>
</dbReference>
<dbReference type="Gene3D" id="1.20.5.4130">
    <property type="match status" value="1"/>
</dbReference>
<dbReference type="Gene3D" id="1.10.10.10">
    <property type="entry name" value="Winged helix-like DNA-binding domain superfamily/Winged helix DNA-binding domain"/>
    <property type="match status" value="1"/>
</dbReference>
<organism evidence="9 10">
    <name type="scientific">Prunus armeniaca</name>
    <name type="common">Apricot</name>
    <name type="synonym">Armeniaca vulgaris</name>
    <dbReference type="NCBI Taxonomy" id="36596"/>
    <lineage>
        <taxon>Eukaryota</taxon>
        <taxon>Viridiplantae</taxon>
        <taxon>Streptophyta</taxon>
        <taxon>Embryophyta</taxon>
        <taxon>Tracheophyta</taxon>
        <taxon>Spermatophyta</taxon>
        <taxon>Magnoliopsida</taxon>
        <taxon>eudicotyledons</taxon>
        <taxon>Gunneridae</taxon>
        <taxon>Pentapetalae</taxon>
        <taxon>rosids</taxon>
        <taxon>fabids</taxon>
        <taxon>Rosales</taxon>
        <taxon>Rosaceae</taxon>
        <taxon>Amygdaloideae</taxon>
        <taxon>Amygdaleae</taxon>
        <taxon>Prunus</taxon>
    </lineage>
</organism>
<evidence type="ECO:0000313" key="10">
    <source>
        <dbReference type="Proteomes" id="UP000507222"/>
    </source>
</evidence>
<dbReference type="SUPFAM" id="SSF52058">
    <property type="entry name" value="L domain-like"/>
    <property type="match status" value="1"/>
</dbReference>
<dbReference type="Pfam" id="PF00931">
    <property type="entry name" value="NB-ARC"/>
    <property type="match status" value="1"/>
</dbReference>
<dbReference type="PANTHER" id="PTHR36766:SF70">
    <property type="entry name" value="DISEASE RESISTANCE PROTEIN RGA4"/>
    <property type="match status" value="1"/>
</dbReference>
<feature type="domain" description="NB-ARC" evidence="5">
    <location>
        <begin position="178"/>
        <end position="329"/>
    </location>
</feature>
<keyword evidence="2" id="KW-0547">Nucleotide-binding</keyword>
<evidence type="ECO:0000259" key="6">
    <source>
        <dbReference type="Pfam" id="PF18052"/>
    </source>
</evidence>
<feature type="domain" description="Disease resistance N-terminal" evidence="6">
    <location>
        <begin position="9"/>
        <end position="96"/>
    </location>
</feature>
<keyword evidence="3" id="KW-0611">Plant defense</keyword>
<feature type="domain" description="Disease resistance R13L4/SHOC-2-like LRR" evidence="8">
    <location>
        <begin position="557"/>
        <end position="728"/>
    </location>
</feature>
<accession>A0A6J5VAF4</accession>